<dbReference type="PROSITE" id="PS50090">
    <property type="entry name" value="MYB_LIKE"/>
    <property type="match status" value="2"/>
</dbReference>
<dbReference type="Proteomes" id="UP000001542">
    <property type="component" value="Unassembled WGS sequence"/>
</dbReference>
<dbReference type="GO" id="GO:0006355">
    <property type="term" value="P:regulation of DNA-templated transcription"/>
    <property type="evidence" value="ECO:0000318"/>
    <property type="project" value="GO_Central"/>
</dbReference>
<reference evidence="3" key="2">
    <citation type="journal article" date="2007" name="Science">
        <title>Draft genome sequence of the sexually transmitted pathogen Trichomonas vaginalis.</title>
        <authorList>
            <person name="Carlton J.M."/>
            <person name="Hirt R.P."/>
            <person name="Silva J.C."/>
            <person name="Delcher A.L."/>
            <person name="Schatz M."/>
            <person name="Zhao Q."/>
            <person name="Wortman J.R."/>
            <person name="Bidwell S.L."/>
            <person name="Alsmark U.C.M."/>
            <person name="Besteiro S."/>
            <person name="Sicheritz-Ponten T."/>
            <person name="Noel C.J."/>
            <person name="Dacks J.B."/>
            <person name="Foster P.G."/>
            <person name="Simillion C."/>
            <person name="Van de Peer Y."/>
            <person name="Miranda-Saavedra D."/>
            <person name="Barton G.J."/>
            <person name="Westrop G.D."/>
            <person name="Mueller S."/>
            <person name="Dessi D."/>
            <person name="Fiori P.L."/>
            <person name="Ren Q."/>
            <person name="Paulsen I."/>
            <person name="Zhang H."/>
            <person name="Bastida-Corcuera F.D."/>
            <person name="Simoes-Barbosa A."/>
            <person name="Brown M.T."/>
            <person name="Hayes R.D."/>
            <person name="Mukherjee M."/>
            <person name="Okumura C.Y."/>
            <person name="Schneider R."/>
            <person name="Smith A.J."/>
            <person name="Vanacova S."/>
            <person name="Villalvazo M."/>
            <person name="Haas B.J."/>
            <person name="Pertea M."/>
            <person name="Feldblyum T.V."/>
            <person name="Utterback T.R."/>
            <person name="Shu C.L."/>
            <person name="Osoegawa K."/>
            <person name="de Jong P.J."/>
            <person name="Hrdy I."/>
            <person name="Horvathova L."/>
            <person name="Zubacova Z."/>
            <person name="Dolezal P."/>
            <person name="Malik S.B."/>
            <person name="Logsdon J.M. Jr."/>
            <person name="Henze K."/>
            <person name="Gupta A."/>
            <person name="Wang C.C."/>
            <person name="Dunne R.L."/>
            <person name="Upcroft J.A."/>
            <person name="Upcroft P."/>
            <person name="White O."/>
            <person name="Salzberg S.L."/>
            <person name="Tang P."/>
            <person name="Chiu C.-H."/>
            <person name="Lee Y.-S."/>
            <person name="Embley T.M."/>
            <person name="Coombs G.H."/>
            <person name="Mottram J.C."/>
            <person name="Tachezy J."/>
            <person name="Fraser-Liggett C.M."/>
            <person name="Johnson P.J."/>
        </authorList>
    </citation>
    <scope>NUCLEOTIDE SEQUENCE [LARGE SCALE GENOMIC DNA]</scope>
    <source>
        <strain evidence="3">G3</strain>
    </source>
</reference>
<dbReference type="InterPro" id="IPR017930">
    <property type="entry name" value="Myb_dom"/>
</dbReference>
<name>A2FKX5_TRIV3</name>
<feature type="domain" description="Myb-like" evidence="1">
    <location>
        <begin position="7"/>
        <end position="58"/>
    </location>
</feature>
<evidence type="ECO:0000259" key="2">
    <source>
        <dbReference type="PROSITE" id="PS51294"/>
    </source>
</evidence>
<dbReference type="InterPro" id="IPR001005">
    <property type="entry name" value="SANT/Myb"/>
</dbReference>
<dbReference type="AlphaFoldDB" id="A2FKX5"/>
<organism evidence="3 4">
    <name type="scientific">Trichomonas vaginalis (strain ATCC PRA-98 / G3)</name>
    <dbReference type="NCBI Taxonomy" id="412133"/>
    <lineage>
        <taxon>Eukaryota</taxon>
        <taxon>Metamonada</taxon>
        <taxon>Parabasalia</taxon>
        <taxon>Trichomonadida</taxon>
        <taxon>Trichomonadidae</taxon>
        <taxon>Trichomonas</taxon>
    </lineage>
</organism>
<dbReference type="SUPFAM" id="SSF46689">
    <property type="entry name" value="Homeodomain-like"/>
    <property type="match status" value="1"/>
</dbReference>
<feature type="domain" description="Myb-like" evidence="1">
    <location>
        <begin position="59"/>
        <end position="109"/>
    </location>
</feature>
<dbReference type="VEuPathDB" id="TrichDB:TVAGG3_0198080"/>
<dbReference type="PROSITE" id="PS51294">
    <property type="entry name" value="HTH_MYB"/>
    <property type="match status" value="2"/>
</dbReference>
<dbReference type="EMBL" id="DS113858">
    <property type="protein sequence ID" value="EAX94429.1"/>
    <property type="molecule type" value="Genomic_DNA"/>
</dbReference>
<dbReference type="PANTHER" id="PTHR45614:SF253">
    <property type="entry name" value="CHROMOSOME UNDETERMINED SCAFFOLD_38, WHOLE GENOME SHOTGUN SEQUENCE"/>
    <property type="match status" value="1"/>
</dbReference>
<reference evidence="3" key="1">
    <citation type="submission" date="2006-10" db="EMBL/GenBank/DDBJ databases">
        <authorList>
            <person name="Amadeo P."/>
            <person name="Zhao Q."/>
            <person name="Wortman J."/>
            <person name="Fraser-Liggett C."/>
            <person name="Carlton J."/>
        </authorList>
    </citation>
    <scope>NUCLEOTIDE SEQUENCE</scope>
    <source>
        <strain evidence="3">G3</strain>
    </source>
</reference>
<dbReference type="InterPro" id="IPR050560">
    <property type="entry name" value="MYB_TF"/>
</dbReference>
<dbReference type="SMART" id="SM00717">
    <property type="entry name" value="SANT"/>
    <property type="match status" value="2"/>
</dbReference>
<dbReference type="STRING" id="5722.A2FKX5"/>
<dbReference type="SMR" id="A2FKX5"/>
<dbReference type="VEuPathDB" id="TrichDB:TVAG_031290"/>
<protein>
    <submittedName>
        <fullName evidence="3">Myb-like DNA-binding domain containing protein</fullName>
    </submittedName>
</protein>
<dbReference type="CDD" id="cd00167">
    <property type="entry name" value="SANT"/>
    <property type="match status" value="2"/>
</dbReference>
<evidence type="ECO:0000313" key="3">
    <source>
        <dbReference type="EMBL" id="EAX94429.1"/>
    </source>
</evidence>
<accession>A2FKX5</accession>
<dbReference type="GO" id="GO:0000978">
    <property type="term" value="F:RNA polymerase II cis-regulatory region sequence-specific DNA binding"/>
    <property type="evidence" value="ECO:0000318"/>
    <property type="project" value="GO_Central"/>
</dbReference>
<dbReference type="Gene3D" id="1.10.10.60">
    <property type="entry name" value="Homeodomain-like"/>
    <property type="match status" value="2"/>
</dbReference>
<evidence type="ECO:0000259" key="1">
    <source>
        <dbReference type="PROSITE" id="PS50090"/>
    </source>
</evidence>
<evidence type="ECO:0000313" key="4">
    <source>
        <dbReference type="Proteomes" id="UP000001542"/>
    </source>
</evidence>
<dbReference type="OrthoDB" id="2143914at2759"/>
<sequence length="145" mass="17219">MRSIRAHTGRVKRSFTKMDDEMLIRAVESSRYKDWNEIAKKLGKWTARQCRERWKNYVDPFLSHEKWTDEEDSILLKKFDEIGSNWVKLKQFLPGRAVNNIKNRLQHLRANNSSSKSQTEVEESPTESLSYYLDFLKISNLVNVH</sequence>
<dbReference type="InParanoid" id="A2FKX5"/>
<dbReference type="InterPro" id="IPR009057">
    <property type="entry name" value="Homeodomain-like_sf"/>
</dbReference>
<gene>
    <name evidence="3" type="ORF">TVAG_031290</name>
</gene>
<dbReference type="eggNOG" id="KOG0048">
    <property type="taxonomic scope" value="Eukaryota"/>
</dbReference>
<proteinExistence type="predicted"/>
<feature type="domain" description="HTH myb-type" evidence="2">
    <location>
        <begin position="64"/>
        <end position="113"/>
    </location>
</feature>
<dbReference type="RefSeq" id="XP_001307359.1">
    <property type="nucleotide sequence ID" value="XM_001307358.1"/>
</dbReference>
<feature type="domain" description="HTH myb-type" evidence="2">
    <location>
        <begin position="7"/>
        <end position="62"/>
    </location>
</feature>
<keyword evidence="4" id="KW-1185">Reference proteome</keyword>
<dbReference type="GO" id="GO:0005634">
    <property type="term" value="C:nucleus"/>
    <property type="evidence" value="ECO:0000318"/>
    <property type="project" value="GO_Central"/>
</dbReference>
<dbReference type="GO" id="GO:0000981">
    <property type="term" value="F:DNA-binding transcription factor activity, RNA polymerase II-specific"/>
    <property type="evidence" value="ECO:0000318"/>
    <property type="project" value="GO_Central"/>
</dbReference>
<dbReference type="KEGG" id="tva:4752161"/>
<dbReference type="PANTHER" id="PTHR45614">
    <property type="entry name" value="MYB PROTEIN-RELATED"/>
    <property type="match status" value="1"/>
</dbReference>
<dbReference type="Pfam" id="PF13921">
    <property type="entry name" value="Myb_DNA-bind_6"/>
    <property type="match status" value="1"/>
</dbReference>
<keyword evidence="3" id="KW-0238">DNA-binding</keyword>